<proteinExistence type="predicted"/>
<dbReference type="AlphaFoldDB" id="A0A1E5IFF7"/>
<protein>
    <submittedName>
        <fullName evidence="1">Uncharacterized protein</fullName>
    </submittedName>
</protein>
<evidence type="ECO:0000313" key="1">
    <source>
        <dbReference type="EMBL" id="OEG69115.1"/>
    </source>
</evidence>
<name>A0A1E5IFF7_ENDTX</name>
<comment type="caution">
    <text evidence="1">The sequence shown here is derived from an EMBL/GenBank/DDBJ whole genome shotgun (WGS) entry which is preliminary data.</text>
</comment>
<evidence type="ECO:0000313" key="2">
    <source>
        <dbReference type="Proteomes" id="UP000095237"/>
    </source>
</evidence>
<dbReference type="Proteomes" id="UP000095237">
    <property type="component" value="Unassembled WGS sequence"/>
</dbReference>
<reference evidence="1 2" key="1">
    <citation type="submission" date="2015-11" db="EMBL/GenBank/DDBJ databases">
        <title>Evidence for parallel genomic evolution in an endosymbiosis of termite gut flagellates.</title>
        <authorList>
            <person name="Zheng H."/>
        </authorList>
    </citation>
    <scope>NUCLEOTIDE SEQUENCE [LARGE SCALE GENOMIC DNA]</scope>
    <source>
        <strain evidence="1 2">CET450</strain>
    </source>
</reference>
<keyword evidence="2" id="KW-1185">Reference proteome</keyword>
<dbReference type="EMBL" id="LNVX01000849">
    <property type="protein sequence ID" value="OEG69115.1"/>
    <property type="molecule type" value="Genomic_DNA"/>
</dbReference>
<gene>
    <name evidence="1" type="ORF">ATZ36_11425</name>
</gene>
<sequence>MQNIDRLPIILRNKSKAVSNYSSEKNEIRDLSLFENAKNFKSVKSLLKNTNIIMQRAEQKEE</sequence>
<organism evidence="1 2">
    <name type="scientific">Endomicrobium trichonymphae</name>
    <dbReference type="NCBI Taxonomy" id="1408204"/>
    <lineage>
        <taxon>Bacteria</taxon>
        <taxon>Pseudomonadati</taxon>
        <taxon>Elusimicrobiota</taxon>
        <taxon>Endomicrobiia</taxon>
        <taxon>Endomicrobiales</taxon>
        <taxon>Endomicrobiaceae</taxon>
        <taxon>Candidatus Endomicrobiellum</taxon>
    </lineage>
</organism>
<accession>A0A1E5IFF7</accession>